<reference evidence="3 4" key="1">
    <citation type="submission" date="2023-04" db="EMBL/GenBank/DDBJ databases">
        <authorList>
            <person name="Hsu D."/>
        </authorList>
    </citation>
    <scope>NUCLEOTIDE SEQUENCE [LARGE SCALE GENOMIC DNA]</scope>
    <source>
        <strain evidence="3 4">MK1</strain>
    </source>
</reference>
<proteinExistence type="inferred from homology"/>
<organism evidence="3 4">
    <name type="scientific">Metallumcola ferriviriculae</name>
    <dbReference type="NCBI Taxonomy" id="3039180"/>
    <lineage>
        <taxon>Bacteria</taxon>
        <taxon>Bacillati</taxon>
        <taxon>Bacillota</taxon>
        <taxon>Clostridia</taxon>
        <taxon>Neomoorellales</taxon>
        <taxon>Desulfitibacteraceae</taxon>
        <taxon>Metallumcola</taxon>
    </lineage>
</organism>
<dbReference type="InterPro" id="IPR030836">
    <property type="entry name" value="ABC_peri_PhnD-like"/>
</dbReference>
<comment type="similarity">
    <text evidence="1">Belongs to the phosphate/phosphite/phosphonate binding protein family.</text>
</comment>
<name>A0AAU0UQJ0_9FIRM</name>
<dbReference type="InterPro" id="IPR005770">
    <property type="entry name" value="PhnD"/>
</dbReference>
<evidence type="ECO:0000313" key="4">
    <source>
        <dbReference type="Proteomes" id="UP001329915"/>
    </source>
</evidence>
<protein>
    <submittedName>
        <fullName evidence="3">Selenate ABC transporter substrate-binding protein</fullName>
    </submittedName>
</protein>
<dbReference type="SUPFAM" id="SSF53850">
    <property type="entry name" value="Periplasmic binding protein-like II"/>
    <property type="match status" value="1"/>
</dbReference>
<dbReference type="GO" id="GO:0055085">
    <property type="term" value="P:transmembrane transport"/>
    <property type="evidence" value="ECO:0007669"/>
    <property type="project" value="InterPro"/>
</dbReference>
<gene>
    <name evidence="3" type="ORF">MFMK1_001241</name>
</gene>
<dbReference type="Proteomes" id="UP001329915">
    <property type="component" value="Chromosome"/>
</dbReference>
<dbReference type="AlphaFoldDB" id="A0AAU0UQJ0"/>
<dbReference type="PANTHER" id="PTHR35841:SF1">
    <property type="entry name" value="PHOSPHONATES-BINDING PERIPLASMIC PROTEIN"/>
    <property type="match status" value="1"/>
</dbReference>
<dbReference type="PROSITE" id="PS51257">
    <property type="entry name" value="PROKAR_LIPOPROTEIN"/>
    <property type="match status" value="1"/>
</dbReference>
<dbReference type="PANTHER" id="PTHR35841">
    <property type="entry name" value="PHOSPHONATES-BINDING PERIPLASMIC PROTEIN"/>
    <property type="match status" value="1"/>
</dbReference>
<dbReference type="KEGG" id="dbc:MFMK1_001241"/>
<evidence type="ECO:0000256" key="2">
    <source>
        <dbReference type="ARBA" id="ARBA00022729"/>
    </source>
</evidence>
<evidence type="ECO:0000256" key="1">
    <source>
        <dbReference type="ARBA" id="ARBA00007162"/>
    </source>
</evidence>
<dbReference type="Pfam" id="PF12974">
    <property type="entry name" value="Phosphonate-bd"/>
    <property type="match status" value="1"/>
</dbReference>
<dbReference type="NCBIfam" id="TIGR01098">
    <property type="entry name" value="3A0109s03R"/>
    <property type="match status" value="1"/>
</dbReference>
<sequence>MKTNRVLILLSMIIMIAVVIGGCSDSSGSAATSDADKVLVVGAIPDQNISDLTRRFDLFADYLGEKTGLEVKYAPSVDYAALVTAFKRGEIQLAWFGGLTGVQARELVPGSDAIAQRPRDSQFHSVFIAQSGLNVKSLKNLTGLSFTFGSESSTSGHLMPRYFLLQEGINAETDFEGMPNFSGSHDKTWKLVESGAYQAGALNEAVWQAALAEGKVDTDKVEMFYTTPPYFDYNWTIHADVGEMFGPGTKDKITDALLSMGQEQKEILALFAADSFVETNNENYQAIEQVAAELGIIK</sequence>
<evidence type="ECO:0000313" key="3">
    <source>
        <dbReference type="EMBL" id="WRO21433.1"/>
    </source>
</evidence>
<dbReference type="Gene3D" id="3.40.190.10">
    <property type="entry name" value="Periplasmic binding protein-like II"/>
    <property type="match status" value="2"/>
</dbReference>
<keyword evidence="4" id="KW-1185">Reference proteome</keyword>
<keyword evidence="2" id="KW-0732">Signal</keyword>
<dbReference type="GO" id="GO:0043190">
    <property type="term" value="C:ATP-binding cassette (ABC) transporter complex"/>
    <property type="evidence" value="ECO:0007669"/>
    <property type="project" value="InterPro"/>
</dbReference>
<dbReference type="EMBL" id="CP121694">
    <property type="protein sequence ID" value="WRO21433.1"/>
    <property type="molecule type" value="Genomic_DNA"/>
</dbReference>
<dbReference type="NCBIfam" id="TIGR04553">
    <property type="entry name" value="ABC_peri_selen"/>
    <property type="match status" value="1"/>
</dbReference>
<accession>A0AAU0UQJ0</accession>